<dbReference type="AlphaFoldDB" id="A0AAV3NLQ4"/>
<feature type="compositionally biased region" description="Basic and acidic residues" evidence="1">
    <location>
        <begin position="235"/>
        <end position="248"/>
    </location>
</feature>
<dbReference type="PROSITE" id="PS51222">
    <property type="entry name" value="DCD"/>
    <property type="match status" value="1"/>
</dbReference>
<keyword evidence="4" id="KW-1185">Reference proteome</keyword>
<protein>
    <submittedName>
        <fullName evidence="3">Calcium-binding protein</fullName>
    </submittedName>
</protein>
<dbReference type="InterPro" id="IPR013989">
    <property type="entry name" value="Dev_and_cell_death_domain"/>
</dbReference>
<evidence type="ECO:0000313" key="4">
    <source>
        <dbReference type="Proteomes" id="UP001454036"/>
    </source>
</evidence>
<reference evidence="3 4" key="1">
    <citation type="submission" date="2024-01" db="EMBL/GenBank/DDBJ databases">
        <title>The complete chloroplast genome sequence of Lithospermum erythrorhizon: insights into the phylogenetic relationship among Boraginaceae species and the maternal lineages of purple gromwells.</title>
        <authorList>
            <person name="Okada T."/>
            <person name="Watanabe K."/>
        </authorList>
    </citation>
    <scope>NUCLEOTIDE SEQUENCE [LARGE SCALE GENOMIC DNA]</scope>
</reference>
<proteinExistence type="predicted"/>
<feature type="compositionally biased region" description="Basic and acidic residues" evidence="1">
    <location>
        <begin position="369"/>
        <end position="389"/>
    </location>
</feature>
<feature type="region of interest" description="Disordered" evidence="1">
    <location>
        <begin position="362"/>
        <end position="400"/>
    </location>
</feature>
<feature type="compositionally biased region" description="Polar residues" evidence="1">
    <location>
        <begin position="26"/>
        <end position="36"/>
    </location>
</feature>
<feature type="compositionally biased region" description="Acidic residues" evidence="1">
    <location>
        <begin position="218"/>
        <end position="234"/>
    </location>
</feature>
<dbReference type="Pfam" id="PF10539">
    <property type="entry name" value="Dev_Cell_Death"/>
    <property type="match status" value="1"/>
</dbReference>
<feature type="compositionally biased region" description="Basic residues" evidence="1">
    <location>
        <begin position="1"/>
        <end position="20"/>
    </location>
</feature>
<dbReference type="PANTHER" id="PTHR46444">
    <property type="entry name" value="DCD (DEVELOPMENT AND CELL DEATH) DOMAIN PROTEIN-RELATED"/>
    <property type="match status" value="1"/>
</dbReference>
<feature type="region of interest" description="Disordered" evidence="1">
    <location>
        <begin position="197"/>
        <end position="248"/>
    </location>
</feature>
<name>A0AAV3NLQ4_LITER</name>
<comment type="caution">
    <text evidence="3">The sequence shown here is derived from an EMBL/GenBank/DDBJ whole genome shotgun (WGS) entry which is preliminary data.</text>
</comment>
<dbReference type="SMART" id="SM00767">
    <property type="entry name" value="DCD"/>
    <property type="match status" value="1"/>
</dbReference>
<organism evidence="3 4">
    <name type="scientific">Lithospermum erythrorhizon</name>
    <name type="common">Purple gromwell</name>
    <name type="synonym">Lithospermum officinale var. erythrorhizon</name>
    <dbReference type="NCBI Taxonomy" id="34254"/>
    <lineage>
        <taxon>Eukaryota</taxon>
        <taxon>Viridiplantae</taxon>
        <taxon>Streptophyta</taxon>
        <taxon>Embryophyta</taxon>
        <taxon>Tracheophyta</taxon>
        <taxon>Spermatophyta</taxon>
        <taxon>Magnoliopsida</taxon>
        <taxon>eudicotyledons</taxon>
        <taxon>Gunneridae</taxon>
        <taxon>Pentapetalae</taxon>
        <taxon>asterids</taxon>
        <taxon>lamiids</taxon>
        <taxon>Boraginales</taxon>
        <taxon>Boraginaceae</taxon>
        <taxon>Boraginoideae</taxon>
        <taxon>Lithospermeae</taxon>
        <taxon>Lithospermum</taxon>
    </lineage>
</organism>
<sequence>MVRSKKAKAKAATAKSRRKAKDAPMTPQSEATVPSSVITGTTVEDGIDETELLNNEEDVKEVGGYQDTGAEVSAGEENANEEQLGQGSGIIATETMNRNEHEKEEAINEENDNIDCFMEEPANITMEVMNCDADENEVGTEVQPLIMLNEVDQWFVTPTELNEVKVLAEENATSGCLGDGNVTVTVGDDVEEINEENTFHKENCGEDTNVDEDRIADDTENEDEEKEEEEEYGEENNRMDEAGEENDRADTHLEDEIHNGGEDIVVGEGNCQGNVKELHVEEEEDVVEAGENNLRIKVDETHVVVEIDGKTTDSNGNKKDVAGEVNCEGVIEQKEEGVERLTKQNIKRSRKRIRTSTIMARSAGKLALKSRDGPSEKKLKQGLNEDPKGHKNGVPNIDNAKNSVAYKNKGKQKVGIHVGDRGGEKAQVNIEEKVGESSKKKTKRLKQKSRSGPLVEESLVKVASEIEGISGSNKKNGLLKTDTKGMIFMCSSKTKPDCYRYKVLGLPAGKREMVENICKGMILFLYDVQKKLLYGIYKAAADGGYDIEPEAFNSKFPAQVRFDIIEDCLPLEEEKFSKVIRANYFTRNKFDCQLNSGQVENLCKLFRASIKDVKSERRKSLSDRAFRSAREKANLKSAPALFVAESPKARRPLARKERHRRERPVRNEVGSLPRRPVRLSQATASSFAYERTLNREVYRGEPSVAHTEIYRQQPLLEPRDTYRRELSLERRDTYSPDKYLEHRGTYRQERLLVPRDLYRVEQPQWRARDSFRQYPVLERDYDLEPLAEHRAYNLDPLADHMDYDLEPLAERRDYSLQPLPERHDPYRLHGSLLDHQEIYRNESVLERQTRQVNLEPRDPYRREREVLVPRRDHSAYSGGVYSTAQPRRARMAPESRAVGLTTMYPSSAEAEPRYYSRRPVYRL</sequence>
<evidence type="ECO:0000259" key="2">
    <source>
        <dbReference type="PROSITE" id="PS51222"/>
    </source>
</evidence>
<evidence type="ECO:0000313" key="3">
    <source>
        <dbReference type="EMBL" id="GAA0140026.1"/>
    </source>
</evidence>
<feature type="domain" description="DCD" evidence="2">
    <location>
        <begin position="481"/>
        <end position="608"/>
    </location>
</feature>
<feature type="region of interest" description="Disordered" evidence="1">
    <location>
        <begin position="1"/>
        <end position="36"/>
    </location>
</feature>
<dbReference type="EMBL" id="BAABME010000141">
    <property type="protein sequence ID" value="GAA0140026.1"/>
    <property type="molecule type" value="Genomic_DNA"/>
</dbReference>
<accession>A0AAV3NLQ4</accession>
<dbReference type="Proteomes" id="UP001454036">
    <property type="component" value="Unassembled WGS sequence"/>
</dbReference>
<evidence type="ECO:0000256" key="1">
    <source>
        <dbReference type="SAM" id="MobiDB-lite"/>
    </source>
</evidence>
<dbReference type="PANTHER" id="PTHR46444:SF11">
    <property type="entry name" value="DCD DOMAIN-CONTAINING PROTEIN"/>
    <property type="match status" value="1"/>
</dbReference>
<gene>
    <name evidence="3" type="ORF">LIER_01454</name>
</gene>